<sequence length="113" mass="12825">MQGKLVVGPLLSCIHVYCVIEEMRATPVNTLNPQRTAMIVANFMKTGKVSSPADLRYQEDLLFPGRLIEDAGSVKVGRDLHKVVRPSKLQELKEIFVEEKFLLNRETDGLTWR</sequence>
<reference evidence="1" key="1">
    <citation type="journal article" date="2022" name="Plant J.">
        <title>Strategies of tolerance reflected in two North American maple genomes.</title>
        <authorList>
            <person name="McEvoy S.L."/>
            <person name="Sezen U.U."/>
            <person name="Trouern-Trend A."/>
            <person name="McMahon S.M."/>
            <person name="Schaberg P.G."/>
            <person name="Yang J."/>
            <person name="Wegrzyn J.L."/>
            <person name="Swenson N.G."/>
        </authorList>
    </citation>
    <scope>NUCLEOTIDE SEQUENCE</scope>
    <source>
        <strain evidence="1">91603</strain>
    </source>
</reference>
<reference evidence="1" key="2">
    <citation type="submission" date="2023-02" db="EMBL/GenBank/DDBJ databases">
        <authorList>
            <person name="Swenson N.G."/>
            <person name="Wegrzyn J.L."/>
            <person name="Mcevoy S.L."/>
        </authorList>
    </citation>
    <scope>NUCLEOTIDE SEQUENCE</scope>
    <source>
        <strain evidence="1">91603</strain>
        <tissue evidence="1">Leaf</tissue>
    </source>
</reference>
<dbReference type="EMBL" id="JAJSOW010000101">
    <property type="protein sequence ID" value="KAI9180089.1"/>
    <property type="molecule type" value="Genomic_DNA"/>
</dbReference>
<dbReference type="InterPro" id="IPR006968">
    <property type="entry name" value="RUS_fam"/>
</dbReference>
<dbReference type="GO" id="GO:0010224">
    <property type="term" value="P:response to UV-B"/>
    <property type="evidence" value="ECO:0007669"/>
    <property type="project" value="TreeGrafter"/>
</dbReference>
<dbReference type="GO" id="GO:0009941">
    <property type="term" value="C:chloroplast envelope"/>
    <property type="evidence" value="ECO:0007669"/>
    <property type="project" value="TreeGrafter"/>
</dbReference>
<accession>A0AAD5IXX8</accession>
<dbReference type="Proteomes" id="UP001064489">
    <property type="component" value="Chromosome 4"/>
</dbReference>
<evidence type="ECO:0000313" key="2">
    <source>
        <dbReference type="Proteomes" id="UP001064489"/>
    </source>
</evidence>
<proteinExistence type="predicted"/>
<dbReference type="PANTHER" id="PTHR12770:SF5">
    <property type="entry name" value="PROTEIN ROOT UVB SENSITIVE 2, CHLOROPLASTIC"/>
    <property type="match status" value="1"/>
</dbReference>
<organism evidence="1 2">
    <name type="scientific">Acer negundo</name>
    <name type="common">Box elder</name>
    <dbReference type="NCBI Taxonomy" id="4023"/>
    <lineage>
        <taxon>Eukaryota</taxon>
        <taxon>Viridiplantae</taxon>
        <taxon>Streptophyta</taxon>
        <taxon>Embryophyta</taxon>
        <taxon>Tracheophyta</taxon>
        <taxon>Spermatophyta</taxon>
        <taxon>Magnoliopsida</taxon>
        <taxon>eudicotyledons</taxon>
        <taxon>Gunneridae</taxon>
        <taxon>Pentapetalae</taxon>
        <taxon>rosids</taxon>
        <taxon>malvids</taxon>
        <taxon>Sapindales</taxon>
        <taxon>Sapindaceae</taxon>
        <taxon>Hippocastanoideae</taxon>
        <taxon>Acereae</taxon>
        <taxon>Acer</taxon>
    </lineage>
</organism>
<keyword evidence="2" id="KW-1185">Reference proteome</keyword>
<dbReference type="GO" id="GO:0009926">
    <property type="term" value="P:auxin polar transport"/>
    <property type="evidence" value="ECO:0007669"/>
    <property type="project" value="TreeGrafter"/>
</dbReference>
<evidence type="ECO:0000313" key="1">
    <source>
        <dbReference type="EMBL" id="KAI9180089.1"/>
    </source>
</evidence>
<name>A0AAD5IXX8_ACENE</name>
<comment type="caution">
    <text evidence="1">The sequence shown here is derived from an EMBL/GenBank/DDBJ whole genome shotgun (WGS) entry which is preliminary data.</text>
</comment>
<protein>
    <submittedName>
        <fullName evidence="1">Uncharacterized protein</fullName>
    </submittedName>
</protein>
<dbReference type="PANTHER" id="PTHR12770">
    <property type="entry name" value="RUS1 FAMILY PROTEIN C16ORF58"/>
    <property type="match status" value="1"/>
</dbReference>
<gene>
    <name evidence="1" type="ORF">LWI28_001047</name>
</gene>
<dbReference type="AlphaFoldDB" id="A0AAD5IXX8"/>